<accession>A0A1M7S251</accession>
<dbReference type="PANTHER" id="PTHR43080">
    <property type="entry name" value="CBS DOMAIN-CONTAINING PROTEIN CBSX3, MITOCHONDRIAL"/>
    <property type="match status" value="1"/>
</dbReference>
<evidence type="ECO:0000256" key="2">
    <source>
        <dbReference type="PROSITE-ProRule" id="PRU00703"/>
    </source>
</evidence>
<keyword evidence="5" id="KW-1185">Reference proteome</keyword>
<evidence type="ECO:0000256" key="1">
    <source>
        <dbReference type="ARBA" id="ARBA00023122"/>
    </source>
</evidence>
<protein>
    <submittedName>
        <fullName evidence="4">CBS domain-containing protein</fullName>
    </submittedName>
</protein>
<dbReference type="AlphaFoldDB" id="A0A1M7S251"/>
<keyword evidence="1 2" id="KW-0129">CBS domain</keyword>
<organism evidence="4 5">
    <name type="scientific">Erythrobacter sanguineus</name>
    <dbReference type="NCBI Taxonomy" id="198312"/>
    <lineage>
        <taxon>Bacteria</taxon>
        <taxon>Pseudomonadati</taxon>
        <taxon>Pseudomonadota</taxon>
        <taxon>Alphaproteobacteria</taxon>
        <taxon>Sphingomonadales</taxon>
        <taxon>Erythrobacteraceae</taxon>
        <taxon>Erythrobacter/Porphyrobacter group</taxon>
        <taxon>Erythrobacter</taxon>
    </lineage>
</organism>
<dbReference type="Gene3D" id="3.10.580.10">
    <property type="entry name" value="CBS-domain"/>
    <property type="match status" value="1"/>
</dbReference>
<name>A0A1M7S251_9SPHN</name>
<dbReference type="EMBL" id="FRDF01000004">
    <property type="protein sequence ID" value="SHN52342.1"/>
    <property type="molecule type" value="Genomic_DNA"/>
</dbReference>
<dbReference type="InterPro" id="IPR046342">
    <property type="entry name" value="CBS_dom_sf"/>
</dbReference>
<evidence type="ECO:0000313" key="5">
    <source>
        <dbReference type="Proteomes" id="UP000184391"/>
    </source>
</evidence>
<dbReference type="SUPFAM" id="SSF54631">
    <property type="entry name" value="CBS-domain pair"/>
    <property type="match status" value="1"/>
</dbReference>
<dbReference type="PROSITE" id="PS51371">
    <property type="entry name" value="CBS"/>
    <property type="match status" value="2"/>
</dbReference>
<dbReference type="Proteomes" id="UP000184391">
    <property type="component" value="Unassembled WGS sequence"/>
</dbReference>
<evidence type="ECO:0000259" key="3">
    <source>
        <dbReference type="PROSITE" id="PS51371"/>
    </source>
</evidence>
<dbReference type="InterPro" id="IPR000644">
    <property type="entry name" value="CBS_dom"/>
</dbReference>
<feature type="domain" description="CBS" evidence="3">
    <location>
        <begin position="73"/>
        <end position="131"/>
    </location>
</feature>
<dbReference type="RefSeq" id="WP_211277604.1">
    <property type="nucleotide sequence ID" value="NZ_FRDF01000004.1"/>
</dbReference>
<proteinExistence type="predicted"/>
<dbReference type="STRING" id="198312.SAMN02745193_00757"/>
<dbReference type="InterPro" id="IPR051257">
    <property type="entry name" value="Diverse_CBS-Domain"/>
</dbReference>
<dbReference type="Pfam" id="PF00571">
    <property type="entry name" value="CBS"/>
    <property type="match status" value="2"/>
</dbReference>
<dbReference type="SMART" id="SM00116">
    <property type="entry name" value="CBS"/>
    <property type="match status" value="2"/>
</dbReference>
<dbReference type="PANTHER" id="PTHR43080:SF2">
    <property type="entry name" value="CBS DOMAIN-CONTAINING PROTEIN"/>
    <property type="match status" value="1"/>
</dbReference>
<gene>
    <name evidence="4" type="ORF">SAMN02745193_00757</name>
</gene>
<dbReference type="CDD" id="cd04622">
    <property type="entry name" value="CBS_pair_HRP1_like"/>
    <property type="match status" value="1"/>
</dbReference>
<evidence type="ECO:0000313" key="4">
    <source>
        <dbReference type="EMBL" id="SHN52342.1"/>
    </source>
</evidence>
<sequence>MVKVAEVMHRGASWVDPNAPLADIAERMEKEDIGAVPVGEDDRLIGMVTDRDIAVRAFAEKSDPLQLTARDVMSEPIIFCTANENLEDAVRIMERKQVRRLPVIDENRRMVGMLSLGDVAASAPASLAGETLQAVSAHHA</sequence>
<feature type="domain" description="CBS" evidence="3">
    <location>
        <begin position="8"/>
        <end position="65"/>
    </location>
</feature>
<reference evidence="5" key="1">
    <citation type="submission" date="2016-12" db="EMBL/GenBank/DDBJ databases">
        <authorList>
            <person name="Varghese N."/>
            <person name="Submissions S."/>
        </authorList>
    </citation>
    <scope>NUCLEOTIDE SEQUENCE [LARGE SCALE GENOMIC DNA]</scope>
    <source>
        <strain evidence="5">DSM 11032</strain>
    </source>
</reference>